<comment type="caution">
    <text evidence="5">The sequence shown here is derived from an EMBL/GenBank/DDBJ whole genome shotgun (WGS) entry which is preliminary data.</text>
</comment>
<evidence type="ECO:0000313" key="5">
    <source>
        <dbReference type="EMBL" id="KAL2864939.1"/>
    </source>
</evidence>
<keyword evidence="2 3" id="KW-0378">Hydrolase</keyword>
<dbReference type="InterPro" id="IPR000997">
    <property type="entry name" value="Cholinesterase"/>
</dbReference>
<accession>A0ABR4LK67</accession>
<dbReference type="Proteomes" id="UP001610432">
    <property type="component" value="Unassembled WGS sequence"/>
</dbReference>
<reference evidence="5 6" key="1">
    <citation type="submission" date="2024-07" db="EMBL/GenBank/DDBJ databases">
        <title>Section-level genome sequencing and comparative genomics of Aspergillus sections Usti and Cavernicolus.</title>
        <authorList>
            <consortium name="Lawrence Berkeley National Laboratory"/>
            <person name="Nybo J.L."/>
            <person name="Vesth T.C."/>
            <person name="Theobald S."/>
            <person name="Frisvad J.C."/>
            <person name="Larsen T.O."/>
            <person name="Kjaerboelling I."/>
            <person name="Rothschild-Mancinelli K."/>
            <person name="Lyhne E.K."/>
            <person name="Kogle M.E."/>
            <person name="Barry K."/>
            <person name="Clum A."/>
            <person name="Na H."/>
            <person name="Ledsgaard L."/>
            <person name="Lin J."/>
            <person name="Lipzen A."/>
            <person name="Kuo A."/>
            <person name="Riley R."/>
            <person name="Mondo S."/>
            <person name="Labutti K."/>
            <person name="Haridas S."/>
            <person name="Pangalinan J."/>
            <person name="Salamov A.A."/>
            <person name="Simmons B.A."/>
            <person name="Magnuson J.K."/>
            <person name="Chen J."/>
            <person name="Drula E."/>
            <person name="Henrissat B."/>
            <person name="Wiebenga A."/>
            <person name="Lubbers R.J."/>
            <person name="Gomes A.C."/>
            <person name="Macurrencykelacurrency M.R."/>
            <person name="Stajich J."/>
            <person name="Grigoriev I.V."/>
            <person name="Mortensen U.H."/>
            <person name="De Vries R.P."/>
            <person name="Baker S.E."/>
            <person name="Andersen M.R."/>
        </authorList>
    </citation>
    <scope>NUCLEOTIDE SEQUENCE [LARGE SCALE GENOMIC DNA]</scope>
    <source>
        <strain evidence="5 6">CBS 449.75</strain>
    </source>
</reference>
<keyword evidence="6" id="KW-1185">Reference proteome</keyword>
<dbReference type="RefSeq" id="XP_070883918.1">
    <property type="nucleotide sequence ID" value="XM_071029734.1"/>
</dbReference>
<dbReference type="Gene3D" id="3.40.50.1820">
    <property type="entry name" value="alpha/beta hydrolase"/>
    <property type="match status" value="1"/>
</dbReference>
<dbReference type="GeneID" id="98144806"/>
<gene>
    <name evidence="5" type="ORF">BJX67DRAFT_360159</name>
</gene>
<dbReference type="PROSITE" id="PS00941">
    <property type="entry name" value="CARBOXYLESTERASE_B_2"/>
    <property type="match status" value="1"/>
</dbReference>
<dbReference type="SUPFAM" id="SSF53474">
    <property type="entry name" value="alpha/beta-Hydrolases"/>
    <property type="match status" value="1"/>
</dbReference>
<comment type="similarity">
    <text evidence="1 3">Belongs to the type-B carboxylesterase/lipase family.</text>
</comment>
<name>A0ABR4LK67_9EURO</name>
<sequence>MQSVSGFGTSEDSIISEDCLYLNVYTPILPERPGTVRRPVAVYFYGGAFTKGTASKIDYDGGNFASRNDVVVVTVNYRVGALGWLATGNLTSGSYGIRDQILALDWVNKNIAAFGGDPAHVTIFGQSAGGQSVVALLSSTAARGLFSAALVQSAPVDLPWYTREVYSELVAPHVAEAVGCGSATSSEKSLVDCLRTVPAANFLDNSTAFQSAMTAVARDISSDYLHVSQLLAGIEPLMPMVDDTGVGVIDDQFHTLLATNRLPNRVPTMFTTVSDEAALYISQFIPSLGSSQTAFNTLLSVAFPSQLAESIVNATAFPVDPKQKDSVRITGAEALTHSEWTCPQAYLLRNGGTLTFPTLYEVQITDGHSQTVGDSIPEVCNPNPIYNATCHANDVLPVWGTLNSKTQNVTSYYNTNDLLHSQLLNDVFGSFFRTYDPNPDPEWLRLRGPAYASTYKIFGEDKYRINPHDPKNDTLPLLGMPPSTAQNPGLTEKCVVFEDYGFTFENADLTA</sequence>
<dbReference type="InterPro" id="IPR029058">
    <property type="entry name" value="AB_hydrolase_fold"/>
</dbReference>
<proteinExistence type="inferred from homology"/>
<evidence type="ECO:0000313" key="6">
    <source>
        <dbReference type="Proteomes" id="UP001610432"/>
    </source>
</evidence>
<evidence type="ECO:0000256" key="1">
    <source>
        <dbReference type="ARBA" id="ARBA00005964"/>
    </source>
</evidence>
<dbReference type="EC" id="3.1.1.-" evidence="3"/>
<protein>
    <recommendedName>
        <fullName evidence="3">Carboxylic ester hydrolase</fullName>
        <ecNumber evidence="3">3.1.1.-</ecNumber>
    </recommendedName>
</protein>
<organism evidence="5 6">
    <name type="scientific">Aspergillus lucknowensis</name>
    <dbReference type="NCBI Taxonomy" id="176173"/>
    <lineage>
        <taxon>Eukaryota</taxon>
        <taxon>Fungi</taxon>
        <taxon>Dikarya</taxon>
        <taxon>Ascomycota</taxon>
        <taxon>Pezizomycotina</taxon>
        <taxon>Eurotiomycetes</taxon>
        <taxon>Eurotiomycetidae</taxon>
        <taxon>Eurotiales</taxon>
        <taxon>Aspergillaceae</taxon>
        <taxon>Aspergillus</taxon>
        <taxon>Aspergillus subgen. Nidulantes</taxon>
    </lineage>
</organism>
<evidence type="ECO:0000256" key="3">
    <source>
        <dbReference type="RuleBase" id="RU361235"/>
    </source>
</evidence>
<dbReference type="PROSITE" id="PS00122">
    <property type="entry name" value="CARBOXYLESTERASE_B_1"/>
    <property type="match status" value="1"/>
</dbReference>
<evidence type="ECO:0000256" key="2">
    <source>
        <dbReference type="ARBA" id="ARBA00022801"/>
    </source>
</evidence>
<dbReference type="InterPro" id="IPR019819">
    <property type="entry name" value="Carboxylesterase_B_CS"/>
</dbReference>
<dbReference type="PANTHER" id="PTHR43142:SF6">
    <property type="entry name" value="PUTATIVE (AFU_ORTHOLOGUE AFUA_7G01710)-RELATED"/>
    <property type="match status" value="1"/>
</dbReference>
<dbReference type="Pfam" id="PF00135">
    <property type="entry name" value="COesterase"/>
    <property type="match status" value="1"/>
</dbReference>
<dbReference type="InterPro" id="IPR019826">
    <property type="entry name" value="Carboxylesterase_B_AS"/>
</dbReference>
<feature type="domain" description="Carboxylesterase type B" evidence="4">
    <location>
        <begin position="12"/>
        <end position="450"/>
    </location>
</feature>
<dbReference type="PRINTS" id="PR00878">
    <property type="entry name" value="CHOLNESTRASE"/>
</dbReference>
<evidence type="ECO:0000259" key="4">
    <source>
        <dbReference type="Pfam" id="PF00135"/>
    </source>
</evidence>
<dbReference type="InterPro" id="IPR002018">
    <property type="entry name" value="CarbesteraseB"/>
</dbReference>
<dbReference type="PANTHER" id="PTHR43142">
    <property type="entry name" value="CARBOXYLIC ESTER HYDROLASE"/>
    <property type="match status" value="1"/>
</dbReference>
<dbReference type="EMBL" id="JBFXLQ010000036">
    <property type="protein sequence ID" value="KAL2864939.1"/>
    <property type="molecule type" value="Genomic_DNA"/>
</dbReference>